<feature type="region of interest" description="Disordered" evidence="4">
    <location>
        <begin position="1"/>
        <end position="21"/>
    </location>
</feature>
<evidence type="ECO:0000256" key="4">
    <source>
        <dbReference type="SAM" id="MobiDB-lite"/>
    </source>
</evidence>
<evidence type="ECO:0000256" key="1">
    <source>
        <dbReference type="ARBA" id="ARBA00007347"/>
    </source>
</evidence>
<feature type="region of interest" description="Disordered" evidence="4">
    <location>
        <begin position="95"/>
        <end position="126"/>
    </location>
</feature>
<dbReference type="PANTHER" id="PTHR22977:SF5">
    <property type="entry name" value="COX ASSEMBLY MITOCHONDRIAL PROTEIN HOMOLOG"/>
    <property type="match status" value="1"/>
</dbReference>
<dbReference type="Proteomes" id="UP001166286">
    <property type="component" value="Unassembled WGS sequence"/>
</dbReference>
<comment type="caution">
    <text evidence="5">The sequence shown here is derived from an EMBL/GenBank/DDBJ whole genome shotgun (WGS) entry which is preliminary data.</text>
</comment>
<gene>
    <name evidence="5" type="ORF">JMJ35_008620</name>
</gene>
<accession>A0AA39V2Y7</accession>
<keyword evidence="3" id="KW-0143">Chaperone</keyword>
<keyword evidence="3" id="KW-0999">Mitochondrion inner membrane</keyword>
<comment type="subcellular location">
    <subcellularLocation>
        <location evidence="3">Mitochondrion inner membrane</location>
    </subcellularLocation>
</comment>
<dbReference type="Pfam" id="PF08583">
    <property type="entry name" value="Cmc1"/>
    <property type="match status" value="1"/>
</dbReference>
<comment type="function">
    <text evidence="3">Required for mitochondrial cytochrome c oxidase (COX) assembly and respiration.</text>
</comment>
<evidence type="ECO:0000256" key="2">
    <source>
        <dbReference type="ARBA" id="ARBA00023157"/>
    </source>
</evidence>
<keyword evidence="6" id="KW-1185">Reference proteome</keyword>
<comment type="similarity">
    <text evidence="1 3">Belongs to the CMC family.</text>
</comment>
<dbReference type="AlphaFoldDB" id="A0AA39V2Y7"/>
<dbReference type="PANTHER" id="PTHR22977">
    <property type="entry name" value="COX ASSEMBLY MITOCHONDRIAL PROTEIN"/>
    <property type="match status" value="1"/>
</dbReference>
<name>A0AA39V2Y7_9LECA</name>
<organism evidence="5 6">
    <name type="scientific">Cladonia borealis</name>
    <dbReference type="NCBI Taxonomy" id="184061"/>
    <lineage>
        <taxon>Eukaryota</taxon>
        <taxon>Fungi</taxon>
        <taxon>Dikarya</taxon>
        <taxon>Ascomycota</taxon>
        <taxon>Pezizomycotina</taxon>
        <taxon>Lecanoromycetes</taxon>
        <taxon>OSLEUM clade</taxon>
        <taxon>Lecanoromycetidae</taxon>
        <taxon>Lecanorales</taxon>
        <taxon>Lecanorineae</taxon>
        <taxon>Cladoniaceae</taxon>
        <taxon>Cladonia</taxon>
    </lineage>
</organism>
<dbReference type="GO" id="GO:0005743">
    <property type="term" value="C:mitochondrial inner membrane"/>
    <property type="evidence" value="ECO:0007669"/>
    <property type="project" value="UniProtKB-SubCell"/>
</dbReference>
<reference evidence="5" key="1">
    <citation type="submission" date="2023-03" db="EMBL/GenBank/DDBJ databases">
        <title>Complete genome of Cladonia borealis.</title>
        <authorList>
            <person name="Park H."/>
        </authorList>
    </citation>
    <scope>NUCLEOTIDE SEQUENCE</scope>
    <source>
        <strain evidence="5">ANT050790</strain>
    </source>
</reference>
<dbReference type="InterPro" id="IPR013892">
    <property type="entry name" value="Cyt_c_biogenesis_Cmc1-like"/>
</dbReference>
<evidence type="ECO:0000313" key="6">
    <source>
        <dbReference type="Proteomes" id="UP001166286"/>
    </source>
</evidence>
<keyword evidence="3" id="KW-0496">Mitochondrion</keyword>
<dbReference type="EMBL" id="JAFEKC020000019">
    <property type="protein sequence ID" value="KAK0509249.1"/>
    <property type="molecule type" value="Genomic_DNA"/>
</dbReference>
<proteinExistence type="inferred from homology"/>
<keyword evidence="2" id="KW-1015">Disulfide bond</keyword>
<evidence type="ECO:0000313" key="5">
    <source>
        <dbReference type="EMBL" id="KAK0509249.1"/>
    </source>
</evidence>
<evidence type="ECO:0000256" key="3">
    <source>
        <dbReference type="RuleBase" id="RU364104"/>
    </source>
</evidence>
<sequence length="126" mass="14747">MMATPRPGASPVPSRNPIPLSASQEAAVTELYHKRVRNLCADEIREFAACASGRTFSVSWACRPQRLAMNGCMMTHATQKEQDAAREEWFATMDERRRKREEEERKKQEVKRLHREWWERDKDGQN</sequence>
<keyword evidence="3" id="KW-0472">Membrane</keyword>
<protein>
    <recommendedName>
        <fullName evidence="3">COX assembly mitochondrial protein</fullName>
    </recommendedName>
</protein>